<dbReference type="Proteomes" id="UP000075806">
    <property type="component" value="Unassembled WGS sequence"/>
</dbReference>
<comment type="caution">
    <text evidence="2">The sequence shown here is derived from an EMBL/GenBank/DDBJ whole genome shotgun (WGS) entry which is preliminary data.</text>
</comment>
<dbReference type="EMBL" id="LTAO01000039">
    <property type="protein sequence ID" value="KYG26033.1"/>
    <property type="molecule type" value="Genomic_DNA"/>
</dbReference>
<protein>
    <recommendedName>
        <fullName evidence="4">Chorismate synthase</fullName>
    </recommendedName>
</protein>
<organism evidence="2 3">
    <name type="scientific">Alkalihalobacillus trypoxylicola</name>
    <dbReference type="NCBI Taxonomy" id="519424"/>
    <lineage>
        <taxon>Bacteria</taxon>
        <taxon>Bacillati</taxon>
        <taxon>Bacillota</taxon>
        <taxon>Bacilli</taxon>
        <taxon>Bacillales</taxon>
        <taxon>Bacillaceae</taxon>
        <taxon>Alkalihalobacillus</taxon>
    </lineage>
</organism>
<gene>
    <name evidence="2" type="ORF">AZF04_13180</name>
</gene>
<keyword evidence="3" id="KW-1185">Reference proteome</keyword>
<keyword evidence="1" id="KW-0175">Coiled coil</keyword>
<accession>A0A161P3D5</accession>
<evidence type="ECO:0000313" key="3">
    <source>
        <dbReference type="Proteomes" id="UP000075806"/>
    </source>
</evidence>
<dbReference type="AlphaFoldDB" id="A0A161P3D5"/>
<name>A0A161P3D5_9BACI</name>
<proteinExistence type="predicted"/>
<dbReference type="RefSeq" id="WP_061950210.1">
    <property type="nucleotide sequence ID" value="NZ_LTAO01000039.1"/>
</dbReference>
<evidence type="ECO:0000256" key="1">
    <source>
        <dbReference type="SAM" id="Coils"/>
    </source>
</evidence>
<sequence length="116" mass="14038">MISFFSNWFKTDTEIKRDDYLELYRRLQNSKSELDRRITEAENDYSSYLSSMPFLSIQKLPSKEFYQAKESLEAKASQYIQREKNKRSDLTIAENRAYNRYLHYKNLAIREAEKNK</sequence>
<evidence type="ECO:0000313" key="2">
    <source>
        <dbReference type="EMBL" id="KYG26033.1"/>
    </source>
</evidence>
<evidence type="ECO:0008006" key="4">
    <source>
        <dbReference type="Google" id="ProtNLM"/>
    </source>
</evidence>
<dbReference type="STRING" id="519424.AZF04_13180"/>
<feature type="coiled-coil region" evidence="1">
    <location>
        <begin position="17"/>
        <end position="44"/>
    </location>
</feature>
<reference evidence="2" key="1">
    <citation type="submission" date="2016-02" db="EMBL/GenBank/DDBJ databases">
        <title>Genome sequence of Bacillus trypoxylicola KCTC 13244(T).</title>
        <authorList>
            <person name="Jeong H."/>
            <person name="Park S.-H."/>
            <person name="Choi S.-K."/>
        </authorList>
    </citation>
    <scope>NUCLEOTIDE SEQUENCE [LARGE SCALE GENOMIC DNA]</scope>
    <source>
        <strain evidence="2">KCTC 13244</strain>
    </source>
</reference>
<dbReference type="OrthoDB" id="2941170at2"/>